<name>A0ABS1THB7_9CLOT</name>
<keyword evidence="10" id="KW-1185">Reference proteome</keyword>
<keyword evidence="4 7" id="KW-0812">Transmembrane</keyword>
<feature type="domain" description="ABC transmembrane type-1" evidence="8">
    <location>
        <begin position="220"/>
        <end position="432"/>
    </location>
</feature>
<evidence type="ECO:0000256" key="5">
    <source>
        <dbReference type="ARBA" id="ARBA00022989"/>
    </source>
</evidence>
<comment type="subcellular location">
    <subcellularLocation>
        <location evidence="1 7">Cell membrane</location>
        <topology evidence="1 7">Multi-pass membrane protein</topology>
    </subcellularLocation>
</comment>
<evidence type="ECO:0000259" key="8">
    <source>
        <dbReference type="PROSITE" id="PS50928"/>
    </source>
</evidence>
<dbReference type="InterPro" id="IPR035906">
    <property type="entry name" value="MetI-like_sf"/>
</dbReference>
<keyword evidence="2 7" id="KW-0813">Transport</keyword>
<feature type="transmembrane region" description="Helical" evidence="7">
    <location>
        <begin position="25"/>
        <end position="46"/>
    </location>
</feature>
<evidence type="ECO:0000256" key="3">
    <source>
        <dbReference type="ARBA" id="ARBA00022475"/>
    </source>
</evidence>
<evidence type="ECO:0000256" key="6">
    <source>
        <dbReference type="ARBA" id="ARBA00023136"/>
    </source>
</evidence>
<dbReference type="Proteomes" id="UP000632377">
    <property type="component" value="Unassembled WGS sequence"/>
</dbReference>
<keyword evidence="3" id="KW-1003">Cell membrane</keyword>
<comment type="caution">
    <text evidence="9">The sequence shown here is derived from an EMBL/GenBank/DDBJ whole genome shotgun (WGS) entry which is preliminary data.</text>
</comment>
<evidence type="ECO:0000256" key="7">
    <source>
        <dbReference type="RuleBase" id="RU363032"/>
    </source>
</evidence>
<sequence length="445" mass="49849">MEVKTKISPKTKHKKYKRTSSETRLGYLMIAPAMLIIFVIALYPVARSFYLSLFDLRLNHPTKNATHLSYQFDLERYLNNFDLVKGNLKRAANDSTGDSKEKLLSAVTDIEDLNKTIFSQSEVAAKEKTARSYVDNFKPIEDDKIKFAQIDKATAEKVLDKYNSLLKTLPTLTVNEDAKPSLDKGTGLMQEVRDSIISPNFVGLDNYIYFGKDSRFWEATGYTFKFTIISVFIELVLGLMVALIINRSFKGRGIVRASVLIPWAIPTVVSALMWKFIYDGQFGIISYILAKLHIISNPGVLLTSNFGAKFSVVFADVWKTTPYMALLLLAGLQTIDSTLYEAADVDGATKLQQFFRVTLPLLKPTMLVALLFRTLDAFRIFDLVYVLTGGGNSTETITSYAYKTMFAQMEFGKGSTLSVVLFICVAFISIGYVKILGADVMSNEN</sequence>
<feature type="transmembrane region" description="Helical" evidence="7">
    <location>
        <begin position="257"/>
        <end position="278"/>
    </location>
</feature>
<dbReference type="SUPFAM" id="SSF161098">
    <property type="entry name" value="MetI-like"/>
    <property type="match status" value="1"/>
</dbReference>
<feature type="transmembrane region" description="Helical" evidence="7">
    <location>
        <begin position="222"/>
        <end position="245"/>
    </location>
</feature>
<accession>A0ABS1THB7</accession>
<feature type="transmembrane region" description="Helical" evidence="7">
    <location>
        <begin position="415"/>
        <end position="435"/>
    </location>
</feature>
<feature type="transmembrane region" description="Helical" evidence="7">
    <location>
        <begin position="284"/>
        <end position="302"/>
    </location>
</feature>
<comment type="similarity">
    <text evidence="7">Belongs to the binding-protein-dependent transport system permease family.</text>
</comment>
<evidence type="ECO:0000313" key="10">
    <source>
        <dbReference type="Proteomes" id="UP000632377"/>
    </source>
</evidence>
<organism evidence="9 10">
    <name type="scientific">Clostridium rhizosphaerae</name>
    <dbReference type="NCBI Taxonomy" id="2803861"/>
    <lineage>
        <taxon>Bacteria</taxon>
        <taxon>Bacillati</taxon>
        <taxon>Bacillota</taxon>
        <taxon>Clostridia</taxon>
        <taxon>Eubacteriales</taxon>
        <taxon>Clostridiaceae</taxon>
        <taxon>Clostridium</taxon>
    </lineage>
</organism>
<reference evidence="9 10" key="1">
    <citation type="submission" date="2021-01" db="EMBL/GenBank/DDBJ databases">
        <title>Genome public.</title>
        <authorList>
            <person name="Liu C."/>
            <person name="Sun Q."/>
        </authorList>
    </citation>
    <scope>NUCLEOTIDE SEQUENCE [LARGE SCALE GENOMIC DNA]</scope>
    <source>
        <strain evidence="9 10">YIM B02515</strain>
    </source>
</reference>
<evidence type="ECO:0000256" key="2">
    <source>
        <dbReference type="ARBA" id="ARBA00022448"/>
    </source>
</evidence>
<evidence type="ECO:0000256" key="4">
    <source>
        <dbReference type="ARBA" id="ARBA00022692"/>
    </source>
</evidence>
<gene>
    <name evidence="9" type="ORF">JK636_16570</name>
</gene>
<dbReference type="PROSITE" id="PS50928">
    <property type="entry name" value="ABC_TM1"/>
    <property type="match status" value="1"/>
</dbReference>
<dbReference type="CDD" id="cd06261">
    <property type="entry name" value="TM_PBP2"/>
    <property type="match status" value="1"/>
</dbReference>
<evidence type="ECO:0000256" key="1">
    <source>
        <dbReference type="ARBA" id="ARBA00004651"/>
    </source>
</evidence>
<evidence type="ECO:0000313" key="9">
    <source>
        <dbReference type="EMBL" id="MBL4937343.1"/>
    </source>
</evidence>
<dbReference type="Gene3D" id="1.10.3720.10">
    <property type="entry name" value="MetI-like"/>
    <property type="match status" value="1"/>
</dbReference>
<protein>
    <submittedName>
        <fullName evidence="9">Sugar ABC transporter permease</fullName>
    </submittedName>
</protein>
<dbReference type="InterPro" id="IPR000515">
    <property type="entry name" value="MetI-like"/>
</dbReference>
<dbReference type="PANTHER" id="PTHR43005">
    <property type="entry name" value="BLR7065 PROTEIN"/>
    <property type="match status" value="1"/>
</dbReference>
<proteinExistence type="inferred from homology"/>
<dbReference type="RefSeq" id="WP_202750097.1">
    <property type="nucleotide sequence ID" value="NZ_JAESWC010000014.1"/>
</dbReference>
<dbReference type="PANTHER" id="PTHR43005:SF2">
    <property type="entry name" value="INTEGRAL MEMBRANE SUGAR TRANSPORT PROTEIN"/>
    <property type="match status" value="1"/>
</dbReference>
<dbReference type="EMBL" id="JAESWC010000014">
    <property type="protein sequence ID" value="MBL4937343.1"/>
    <property type="molecule type" value="Genomic_DNA"/>
</dbReference>
<keyword evidence="6 7" id="KW-0472">Membrane</keyword>
<dbReference type="Pfam" id="PF00528">
    <property type="entry name" value="BPD_transp_1"/>
    <property type="match status" value="1"/>
</dbReference>
<keyword evidence="5 7" id="KW-1133">Transmembrane helix</keyword>